<dbReference type="GO" id="GO:0005524">
    <property type="term" value="F:ATP binding"/>
    <property type="evidence" value="ECO:0007669"/>
    <property type="project" value="UniProtKB-KW"/>
</dbReference>
<evidence type="ECO:0000259" key="3">
    <source>
        <dbReference type="PROSITE" id="PS50987"/>
    </source>
</evidence>
<dbReference type="InterPro" id="IPR036390">
    <property type="entry name" value="WH_DNA-bd_sf"/>
</dbReference>
<evidence type="ECO:0000313" key="5">
    <source>
        <dbReference type="EMBL" id="OQX11857.1"/>
    </source>
</evidence>
<protein>
    <submittedName>
        <fullName evidence="5">Cell filamentation protein Fic</fullName>
    </submittedName>
</protein>
<dbReference type="InterPro" id="IPR040198">
    <property type="entry name" value="Fido_containing"/>
</dbReference>
<dbReference type="GO" id="GO:0003700">
    <property type="term" value="F:DNA-binding transcription factor activity"/>
    <property type="evidence" value="ECO:0007669"/>
    <property type="project" value="InterPro"/>
</dbReference>
<dbReference type="AlphaFoldDB" id="A0A1Y1QRR5"/>
<sequence>KEMLKRKRKPRTPDEKMILGNFKMMQFAWEQRHQPLSIELIADLHRIGVEGIDDNKYTPGRFRRTDDVVVIGKDDEIVHQPPPATALKERLRHYADWINTCHDDAESNAYIHTLIKAITLHFTIGYEHPFRDGNGRVARGLFYWLMFKHDYTTFRYIAISTLLKKAPIQYGKSYLYSETDGMDLTYFIDYQCRIIVRAIRGFLDTYQKIRRDIEAFDRWLWDSGLYRQLNDKQRMLFNIAKDDSNQHFTVRGVENNLGCSYNTAAAALNGLVDLGLFRKQKEGREWIYFLLDKHAIQKSWKS</sequence>
<dbReference type="PANTHER" id="PTHR13504">
    <property type="entry name" value="FIDO DOMAIN-CONTAINING PROTEIN DDB_G0283145"/>
    <property type="match status" value="1"/>
</dbReference>
<evidence type="ECO:0000256" key="1">
    <source>
        <dbReference type="PIRSR" id="PIRSR640198-1"/>
    </source>
</evidence>
<keyword evidence="2" id="KW-0547">Nucleotide-binding</keyword>
<organism evidence="5 6">
    <name type="scientific">Thiothrix lacustris</name>
    <dbReference type="NCBI Taxonomy" id="525917"/>
    <lineage>
        <taxon>Bacteria</taxon>
        <taxon>Pseudomonadati</taxon>
        <taxon>Pseudomonadota</taxon>
        <taxon>Gammaproteobacteria</taxon>
        <taxon>Thiotrichales</taxon>
        <taxon>Thiotrichaceae</taxon>
        <taxon>Thiothrix</taxon>
    </lineage>
</organism>
<dbReference type="SUPFAM" id="SSF46785">
    <property type="entry name" value="Winged helix' DNA-binding domain"/>
    <property type="match status" value="1"/>
</dbReference>
<feature type="non-terminal residue" evidence="5">
    <location>
        <position position="1"/>
    </location>
</feature>
<evidence type="ECO:0000256" key="2">
    <source>
        <dbReference type="PIRSR" id="PIRSR640198-2"/>
    </source>
</evidence>
<feature type="active site" evidence="1">
    <location>
        <position position="128"/>
    </location>
</feature>
<gene>
    <name evidence="5" type="ORF">BWK73_16445</name>
</gene>
<dbReference type="Gene3D" id="1.10.3290.10">
    <property type="entry name" value="Fido-like domain"/>
    <property type="match status" value="1"/>
</dbReference>
<feature type="domain" description="HTH arsR-type" evidence="3">
    <location>
        <begin position="213"/>
        <end position="302"/>
    </location>
</feature>
<accession>A0A1Y1QRR5</accession>
<evidence type="ECO:0000259" key="4">
    <source>
        <dbReference type="PROSITE" id="PS51459"/>
    </source>
</evidence>
<dbReference type="InterPro" id="IPR003812">
    <property type="entry name" value="Fido"/>
</dbReference>
<feature type="domain" description="Fido" evidence="4">
    <location>
        <begin position="36"/>
        <end position="193"/>
    </location>
</feature>
<proteinExistence type="predicted"/>
<dbReference type="PANTHER" id="PTHR13504:SF38">
    <property type="entry name" value="FIDO DOMAIN-CONTAINING PROTEIN"/>
    <property type="match status" value="1"/>
</dbReference>
<dbReference type="InterPro" id="IPR036597">
    <property type="entry name" value="Fido-like_dom_sf"/>
</dbReference>
<dbReference type="EMBL" id="MTEJ01000078">
    <property type="protein sequence ID" value="OQX11857.1"/>
    <property type="molecule type" value="Genomic_DNA"/>
</dbReference>
<dbReference type="PROSITE" id="PS51459">
    <property type="entry name" value="FIDO"/>
    <property type="match status" value="1"/>
</dbReference>
<dbReference type="PROSITE" id="PS50987">
    <property type="entry name" value="HTH_ARSR_2"/>
    <property type="match status" value="1"/>
</dbReference>
<name>A0A1Y1QRR5_9GAMM</name>
<dbReference type="Pfam" id="PF02661">
    <property type="entry name" value="Fic"/>
    <property type="match status" value="1"/>
</dbReference>
<dbReference type="SUPFAM" id="SSF140931">
    <property type="entry name" value="Fic-like"/>
    <property type="match status" value="1"/>
</dbReference>
<reference evidence="5 6" key="1">
    <citation type="submission" date="2017-01" db="EMBL/GenBank/DDBJ databases">
        <title>Novel large sulfur bacteria in the metagenomes of groundwater-fed chemosynthetic microbial mats in the Lake Huron basin.</title>
        <authorList>
            <person name="Sharrar A.M."/>
            <person name="Flood B.E."/>
            <person name="Bailey J.V."/>
            <person name="Jones D.S."/>
            <person name="Biddanda B."/>
            <person name="Ruberg S.A."/>
            <person name="Marcus D.N."/>
            <person name="Dick G.J."/>
        </authorList>
    </citation>
    <scope>NUCLEOTIDE SEQUENCE [LARGE SCALE GENOMIC DNA]</scope>
    <source>
        <strain evidence="5">A8</strain>
    </source>
</reference>
<keyword evidence="2" id="KW-0067">ATP-binding</keyword>
<dbReference type="InterPro" id="IPR001845">
    <property type="entry name" value="HTH_ArsR_DNA-bd_dom"/>
</dbReference>
<comment type="caution">
    <text evidence="5">The sequence shown here is derived from an EMBL/GenBank/DDBJ whole genome shotgun (WGS) entry which is preliminary data.</text>
</comment>
<feature type="binding site" evidence="2">
    <location>
        <begin position="132"/>
        <end position="139"/>
    </location>
    <ligand>
        <name>ATP</name>
        <dbReference type="ChEBI" id="CHEBI:30616"/>
    </ligand>
</feature>
<dbReference type="Proteomes" id="UP000192491">
    <property type="component" value="Unassembled WGS sequence"/>
</dbReference>
<evidence type="ECO:0000313" key="6">
    <source>
        <dbReference type="Proteomes" id="UP000192491"/>
    </source>
</evidence>